<evidence type="ECO:0000313" key="7">
    <source>
        <dbReference type="EMBL" id="KAL3530511.1"/>
    </source>
</evidence>
<dbReference type="AlphaFoldDB" id="A0ABD3AFD0"/>
<dbReference type="SMART" id="SM00812">
    <property type="entry name" value="Alpha_L_fucos"/>
    <property type="match status" value="1"/>
</dbReference>
<comment type="similarity">
    <text evidence="1">Belongs to the glycosyl hydrolase 29 family.</text>
</comment>
<dbReference type="SUPFAM" id="SSF51445">
    <property type="entry name" value="(Trans)glycosidases"/>
    <property type="match status" value="1"/>
</dbReference>
<dbReference type="Pfam" id="PF01120">
    <property type="entry name" value="Alpha_L_fucos"/>
    <property type="match status" value="1"/>
</dbReference>
<reference evidence="7 8" key="1">
    <citation type="submission" date="2024-11" db="EMBL/GenBank/DDBJ databases">
        <title>A near-complete genome assembly of Cinchona calisaya.</title>
        <authorList>
            <person name="Lian D.C."/>
            <person name="Zhao X.W."/>
            <person name="Wei L."/>
        </authorList>
    </citation>
    <scope>NUCLEOTIDE SEQUENCE [LARGE SCALE GENOMIC DNA]</scope>
    <source>
        <tissue evidence="7">Nenye</tissue>
    </source>
</reference>
<dbReference type="EC" id="3.2.1.51" evidence="2"/>
<dbReference type="EMBL" id="JBJUIK010000004">
    <property type="protein sequence ID" value="KAL3530511.1"/>
    <property type="molecule type" value="Genomic_DNA"/>
</dbReference>
<dbReference type="InterPro" id="IPR057739">
    <property type="entry name" value="Glyco_hydro_29_N"/>
</dbReference>
<evidence type="ECO:0000256" key="3">
    <source>
        <dbReference type="ARBA" id="ARBA00022729"/>
    </source>
</evidence>
<keyword evidence="8" id="KW-1185">Reference proteome</keyword>
<accession>A0ABD3AFD0</accession>
<keyword evidence="5" id="KW-0326">Glycosidase</keyword>
<dbReference type="Proteomes" id="UP001630127">
    <property type="component" value="Unassembled WGS sequence"/>
</dbReference>
<sequence>MTKATTTTDETLKFQDLKFKNFKNPSFLNLFLFLNLLILLNQTSASQSSHPKPPPLPLLPIPSSHQLSWQLTEMALFLHFGTNTFTDSEWGTGHVDPSIFNPTSLNVTQWVKVAKDFGFSKVILTAKHHDGFCLWPSEYTDYSVKSSPWKNGSGDVVGELSQAARLAGVKLGLYLSPWDRHESCYGKTLDYNEYYLGQMTELLTRYGLVEEVWLDGAKGEGEKDMEYFFEDWFSLIHQLQPRAVIFSDAGPDTRWVGNERGFAGTTCWSLFNRSATKIGDTDPKYSQEGDPYGHDWVPAECDVSIRPGWFWHASEVPKSARSLLDLYYKSIGRNCLLLLNVPPNSSGLISDEDIQVLREFAELRSSIFSNNLAKGAILSASSIRGALTGARFGPRNVLEEGIGSYWAPDKQQGNWVLYLDFPELVTFNVLQIQEPIQMGQRIIEFHLDAVNGKGEWQNVMHGTTVGYQRLLQFPRVQSHHLRLVIDKSRADPLVAYLGIYLDSFSIVGHASHNHSNSDFNSLLKPLSKLNVSVI</sequence>
<evidence type="ECO:0000256" key="2">
    <source>
        <dbReference type="ARBA" id="ARBA00012662"/>
    </source>
</evidence>
<dbReference type="PANTHER" id="PTHR10030">
    <property type="entry name" value="ALPHA-L-FUCOSIDASE"/>
    <property type="match status" value="1"/>
</dbReference>
<keyword evidence="3" id="KW-0732">Signal</keyword>
<dbReference type="PANTHER" id="PTHR10030:SF27">
    <property type="entry name" value="ALPHA-L-FUCOSIDASE 1"/>
    <property type="match status" value="1"/>
</dbReference>
<gene>
    <name evidence="7" type="ORF">ACH5RR_009833</name>
</gene>
<evidence type="ECO:0000256" key="4">
    <source>
        <dbReference type="ARBA" id="ARBA00022801"/>
    </source>
</evidence>
<dbReference type="Gene3D" id="2.60.120.260">
    <property type="entry name" value="Galactose-binding domain-like"/>
    <property type="match status" value="1"/>
</dbReference>
<feature type="domain" description="Glycoside hydrolase family 29 N-terminal" evidence="6">
    <location>
        <begin position="98"/>
        <end position="361"/>
    </location>
</feature>
<dbReference type="InterPro" id="IPR017853">
    <property type="entry name" value="GH"/>
</dbReference>
<protein>
    <recommendedName>
        <fullName evidence="2">alpha-L-fucosidase</fullName>
        <ecNumber evidence="2">3.2.1.51</ecNumber>
    </recommendedName>
</protein>
<dbReference type="GO" id="GO:0004560">
    <property type="term" value="F:alpha-L-fucosidase activity"/>
    <property type="evidence" value="ECO:0007669"/>
    <property type="project" value="UniProtKB-EC"/>
</dbReference>
<dbReference type="InterPro" id="IPR008979">
    <property type="entry name" value="Galactose-bd-like_sf"/>
</dbReference>
<dbReference type="InterPro" id="IPR000933">
    <property type="entry name" value="Glyco_hydro_29"/>
</dbReference>
<organism evidence="7 8">
    <name type="scientific">Cinchona calisaya</name>
    <dbReference type="NCBI Taxonomy" id="153742"/>
    <lineage>
        <taxon>Eukaryota</taxon>
        <taxon>Viridiplantae</taxon>
        <taxon>Streptophyta</taxon>
        <taxon>Embryophyta</taxon>
        <taxon>Tracheophyta</taxon>
        <taxon>Spermatophyta</taxon>
        <taxon>Magnoliopsida</taxon>
        <taxon>eudicotyledons</taxon>
        <taxon>Gunneridae</taxon>
        <taxon>Pentapetalae</taxon>
        <taxon>asterids</taxon>
        <taxon>lamiids</taxon>
        <taxon>Gentianales</taxon>
        <taxon>Rubiaceae</taxon>
        <taxon>Cinchonoideae</taxon>
        <taxon>Cinchoneae</taxon>
        <taxon>Cinchona</taxon>
    </lineage>
</organism>
<dbReference type="FunFam" id="3.20.20.80:FF:000052">
    <property type="entry name" value="Putative alpha-L-fucosidase 1"/>
    <property type="match status" value="1"/>
</dbReference>
<evidence type="ECO:0000256" key="5">
    <source>
        <dbReference type="ARBA" id="ARBA00023295"/>
    </source>
</evidence>
<evidence type="ECO:0000256" key="1">
    <source>
        <dbReference type="ARBA" id="ARBA00007951"/>
    </source>
</evidence>
<proteinExistence type="inferred from homology"/>
<name>A0ABD3AFD0_9GENT</name>
<evidence type="ECO:0000259" key="6">
    <source>
        <dbReference type="Pfam" id="PF01120"/>
    </source>
</evidence>
<dbReference type="SUPFAM" id="SSF49785">
    <property type="entry name" value="Galactose-binding domain-like"/>
    <property type="match status" value="1"/>
</dbReference>
<comment type="caution">
    <text evidence="7">The sequence shown here is derived from an EMBL/GenBank/DDBJ whole genome shotgun (WGS) entry which is preliminary data.</text>
</comment>
<keyword evidence="4" id="KW-0378">Hydrolase</keyword>
<dbReference type="Gene3D" id="3.20.20.80">
    <property type="entry name" value="Glycosidases"/>
    <property type="match status" value="1"/>
</dbReference>
<evidence type="ECO:0000313" key="8">
    <source>
        <dbReference type="Proteomes" id="UP001630127"/>
    </source>
</evidence>